<dbReference type="GO" id="GO:0005737">
    <property type="term" value="C:cytoplasm"/>
    <property type="evidence" value="ECO:0007669"/>
    <property type="project" value="TreeGrafter"/>
</dbReference>
<dbReference type="Pfam" id="PF07992">
    <property type="entry name" value="Pyr_redox_2"/>
    <property type="match status" value="1"/>
</dbReference>
<dbReference type="InterPro" id="IPR050446">
    <property type="entry name" value="FAD-oxidoreductase/Apoptosis"/>
</dbReference>
<name>A0A919AU26_9PROT</name>
<dbReference type="Proteomes" id="UP000630923">
    <property type="component" value="Unassembled WGS sequence"/>
</dbReference>
<dbReference type="SUPFAM" id="SSF51905">
    <property type="entry name" value="FAD/NAD(P)-binding domain"/>
    <property type="match status" value="2"/>
</dbReference>
<evidence type="ECO:0000256" key="4">
    <source>
        <dbReference type="ARBA" id="ARBA00023002"/>
    </source>
</evidence>
<evidence type="ECO:0000256" key="3">
    <source>
        <dbReference type="ARBA" id="ARBA00022827"/>
    </source>
</evidence>
<dbReference type="PRINTS" id="PR00411">
    <property type="entry name" value="PNDRDTASEI"/>
</dbReference>
<dbReference type="InterPro" id="IPR036188">
    <property type="entry name" value="FAD/NAD-bd_sf"/>
</dbReference>
<keyword evidence="4" id="KW-0560">Oxidoreductase</keyword>
<sequence length="409" mass="44045">MADIVIIGGGHAAAQIITSLRQQKFNGSVALVSEEPVIPYQRPPLSKGYLSGELAAERLPILRDKVYADMDVDLYLGVRASSVDAVAKTVTLADGVCLPYGNLILATGGHARHLPVPGADKSGIHTIRTIADVDALKVDLQNAENVVIVGGGYIGLEAAAIARHFGKQVTLLETEDRILARVTAPQVSEMYTQIHTEEGVTIQTGQTVTAIEGADRASAVVTAAGERIEADIIIVGIGLVANTDLADTAGVETHPAGIVVDDTCRTSVDHIYAVGDVTWHHNRFYNRWMRLESVQNAVDQAKIAVQNILGVPAVYDALPWFWSDQYGLKLQMAGLGEGYDQIVVRGDPATRSAAFFYLRDGKMIAADCVSRVQEFMQAKKLILAQTSVDALMLADDTRPFKEIVAELLY</sequence>
<evidence type="ECO:0000259" key="6">
    <source>
        <dbReference type="Pfam" id="PF14759"/>
    </source>
</evidence>
<evidence type="ECO:0000256" key="2">
    <source>
        <dbReference type="ARBA" id="ARBA00022630"/>
    </source>
</evidence>
<reference evidence="7" key="2">
    <citation type="submission" date="2020-09" db="EMBL/GenBank/DDBJ databases">
        <authorList>
            <person name="Sun Q."/>
            <person name="Kim S."/>
        </authorList>
    </citation>
    <scope>NUCLEOTIDE SEQUENCE</scope>
    <source>
        <strain evidence="7">KCTC 42590</strain>
    </source>
</reference>
<accession>A0A919AU26</accession>
<feature type="domain" description="Reductase C-terminal" evidence="6">
    <location>
        <begin position="320"/>
        <end position="403"/>
    </location>
</feature>
<dbReference type="PANTHER" id="PTHR43557">
    <property type="entry name" value="APOPTOSIS-INDUCING FACTOR 1"/>
    <property type="match status" value="1"/>
</dbReference>
<evidence type="ECO:0000313" key="7">
    <source>
        <dbReference type="EMBL" id="GHF23821.1"/>
    </source>
</evidence>
<dbReference type="InterPro" id="IPR028202">
    <property type="entry name" value="Reductase_C"/>
</dbReference>
<protein>
    <submittedName>
        <fullName evidence="7">Ferredoxin reductase</fullName>
    </submittedName>
</protein>
<dbReference type="GO" id="GO:0016651">
    <property type="term" value="F:oxidoreductase activity, acting on NAD(P)H"/>
    <property type="evidence" value="ECO:0007669"/>
    <property type="project" value="TreeGrafter"/>
</dbReference>
<dbReference type="SUPFAM" id="SSF55424">
    <property type="entry name" value="FAD/NAD-linked reductases, dimerisation (C-terminal) domain"/>
    <property type="match status" value="1"/>
</dbReference>
<comment type="cofactor">
    <cofactor evidence="1">
        <name>FAD</name>
        <dbReference type="ChEBI" id="CHEBI:57692"/>
    </cofactor>
</comment>
<evidence type="ECO:0000259" key="5">
    <source>
        <dbReference type="Pfam" id="PF07992"/>
    </source>
</evidence>
<keyword evidence="2" id="KW-0285">Flavoprotein</keyword>
<dbReference type="RefSeq" id="WP_191252144.1">
    <property type="nucleotide sequence ID" value="NZ_BNCI01000002.1"/>
</dbReference>
<dbReference type="InterPro" id="IPR016156">
    <property type="entry name" value="FAD/NAD-linked_Rdtase_dimer_sf"/>
</dbReference>
<dbReference type="Gene3D" id="3.30.390.30">
    <property type="match status" value="1"/>
</dbReference>
<dbReference type="InterPro" id="IPR023753">
    <property type="entry name" value="FAD/NAD-binding_dom"/>
</dbReference>
<gene>
    <name evidence="7" type="ORF">GCM10017044_17990</name>
</gene>
<dbReference type="AlphaFoldDB" id="A0A919AU26"/>
<keyword evidence="3" id="KW-0274">FAD</keyword>
<dbReference type="Pfam" id="PF14759">
    <property type="entry name" value="Reductase_C"/>
    <property type="match status" value="1"/>
</dbReference>
<evidence type="ECO:0000313" key="8">
    <source>
        <dbReference type="Proteomes" id="UP000630923"/>
    </source>
</evidence>
<dbReference type="PRINTS" id="PR00368">
    <property type="entry name" value="FADPNR"/>
</dbReference>
<dbReference type="PANTHER" id="PTHR43557:SF2">
    <property type="entry name" value="RIESKE DOMAIN-CONTAINING PROTEIN-RELATED"/>
    <property type="match status" value="1"/>
</dbReference>
<evidence type="ECO:0000256" key="1">
    <source>
        <dbReference type="ARBA" id="ARBA00001974"/>
    </source>
</evidence>
<dbReference type="Gene3D" id="3.50.50.60">
    <property type="entry name" value="FAD/NAD(P)-binding domain"/>
    <property type="match status" value="2"/>
</dbReference>
<dbReference type="EMBL" id="BNCI01000002">
    <property type="protein sequence ID" value="GHF23821.1"/>
    <property type="molecule type" value="Genomic_DNA"/>
</dbReference>
<proteinExistence type="predicted"/>
<reference evidence="7" key="1">
    <citation type="journal article" date="2014" name="Int. J. Syst. Evol. Microbiol.">
        <title>Complete genome sequence of Corynebacterium casei LMG S-19264T (=DSM 44701T), isolated from a smear-ripened cheese.</title>
        <authorList>
            <consortium name="US DOE Joint Genome Institute (JGI-PGF)"/>
            <person name="Walter F."/>
            <person name="Albersmeier A."/>
            <person name="Kalinowski J."/>
            <person name="Ruckert C."/>
        </authorList>
    </citation>
    <scope>NUCLEOTIDE SEQUENCE</scope>
    <source>
        <strain evidence="7">KCTC 42590</strain>
    </source>
</reference>
<organism evidence="7 8">
    <name type="scientific">Kordiimonas sediminis</name>
    <dbReference type="NCBI Taxonomy" id="1735581"/>
    <lineage>
        <taxon>Bacteria</taxon>
        <taxon>Pseudomonadati</taxon>
        <taxon>Pseudomonadota</taxon>
        <taxon>Alphaproteobacteria</taxon>
        <taxon>Kordiimonadales</taxon>
        <taxon>Kordiimonadaceae</taxon>
        <taxon>Kordiimonas</taxon>
    </lineage>
</organism>
<keyword evidence="8" id="KW-1185">Reference proteome</keyword>
<feature type="domain" description="FAD/NAD(P)-binding" evidence="5">
    <location>
        <begin position="3"/>
        <end position="301"/>
    </location>
</feature>
<comment type="caution">
    <text evidence="7">The sequence shown here is derived from an EMBL/GenBank/DDBJ whole genome shotgun (WGS) entry which is preliminary data.</text>
</comment>